<evidence type="ECO:0000313" key="4">
    <source>
        <dbReference type="Proteomes" id="UP000035963"/>
    </source>
</evidence>
<feature type="repeat" description="TPR" evidence="1">
    <location>
        <begin position="241"/>
        <end position="274"/>
    </location>
</feature>
<feature type="transmembrane region" description="Helical" evidence="2">
    <location>
        <begin position="43"/>
        <end position="64"/>
    </location>
</feature>
<dbReference type="PATRIC" id="fig|908627.4.peg.6101"/>
<gene>
    <name evidence="3" type="ORF">EOS_27275</name>
</gene>
<dbReference type="Gene3D" id="1.25.40.10">
    <property type="entry name" value="Tetratricopeptide repeat domain"/>
    <property type="match status" value="1"/>
</dbReference>
<keyword evidence="4" id="KW-1185">Reference proteome</keyword>
<reference evidence="3 4" key="1">
    <citation type="journal article" date="2015" name="Genome Announc.">
        <title>Draft Genome Sequence of Burkholderia sp. Strain PML1(12), an Ectomycorrhizosphere-Inhabiting Bacterium with Effective Mineral-Weathering Ability.</title>
        <authorList>
            <person name="Uroz S."/>
            <person name="Oger P."/>
        </authorList>
    </citation>
    <scope>NUCLEOTIDE SEQUENCE [LARGE SCALE GENOMIC DNA]</scope>
    <source>
        <strain evidence="4">PML1(12)</strain>
    </source>
</reference>
<comment type="caution">
    <text evidence="3">The sequence shown here is derived from an EMBL/GenBank/DDBJ whole genome shotgun (WGS) entry which is preliminary data.</text>
</comment>
<keyword evidence="2" id="KW-0472">Membrane</keyword>
<name>A0A0J1FTK9_9BURK</name>
<proteinExistence type="predicted"/>
<dbReference type="AlphaFoldDB" id="A0A0J1FTK9"/>
<dbReference type="OrthoDB" id="5468502at2"/>
<accession>A0A0J1FTK9</accession>
<dbReference type="EMBL" id="AEJF01000163">
    <property type="protein sequence ID" value="KLU23123.1"/>
    <property type="molecule type" value="Genomic_DNA"/>
</dbReference>
<evidence type="ECO:0008006" key="5">
    <source>
        <dbReference type="Google" id="ProtNLM"/>
    </source>
</evidence>
<evidence type="ECO:0000256" key="1">
    <source>
        <dbReference type="PROSITE-ProRule" id="PRU00339"/>
    </source>
</evidence>
<dbReference type="Proteomes" id="UP000035963">
    <property type="component" value="Unassembled WGS sequence"/>
</dbReference>
<dbReference type="RefSeq" id="WP_047895295.1">
    <property type="nucleotide sequence ID" value="NZ_AEJF01000163.1"/>
</dbReference>
<dbReference type="SUPFAM" id="SSF48452">
    <property type="entry name" value="TPR-like"/>
    <property type="match status" value="2"/>
</dbReference>
<evidence type="ECO:0000313" key="3">
    <source>
        <dbReference type="EMBL" id="KLU23123.1"/>
    </source>
</evidence>
<dbReference type="InterPro" id="IPR019734">
    <property type="entry name" value="TPR_rpt"/>
</dbReference>
<dbReference type="PROSITE" id="PS50005">
    <property type="entry name" value="TPR"/>
    <property type="match status" value="1"/>
</dbReference>
<protein>
    <recommendedName>
        <fullName evidence="5">Tetratricopeptide repeat protein</fullName>
    </recommendedName>
</protein>
<keyword evidence="2" id="KW-1133">Transmembrane helix</keyword>
<keyword evidence="1" id="KW-0802">TPR repeat</keyword>
<sequence>MKLRRPTDHKIRQVAEGIAFYLQDKSPPTPSRIESIYTRVQQFAKYVGIPSLIIAAMMPAYNLASGLVDYSNRTYVQKVQTAYAFELLNKGEIDRANFILTEIPSTEKFDVATFYAKAKVLLKRAIKQGREQDHAQDIASVLVDLYENRPFLFPKVGTGDEIIDLRLDLVEVDIQRGNYIQADNMLRSLNIKGVSNGLYSGRVGIKTAEILTLQVRTVEARKVLYSIKSVIDKQGTSSDMADLYFLLGKTYQFDHDNDKAVGFYEKAQKLYEAAGDFGSIVKIYNNVAMTFTDKLDFEKARFYYELEATLARQQNDNLSLGRALVNIALLDRRQNNIAGSIEHGLEAKAAFAEQGNKLGMAASLQNLANTYVAAADYEKGTFYGKEAILQFRELGDLRGVARSAGVLAKSHEGSGNYEEAYYNVVVALLLNKKIGFEKTSDGQIDATAQFTQRERLAARLGVANAAEIGFRAQKDVTHLTDLTGVASGKVPLPQN</sequence>
<evidence type="ECO:0000256" key="2">
    <source>
        <dbReference type="SAM" id="Phobius"/>
    </source>
</evidence>
<dbReference type="SMART" id="SM00028">
    <property type="entry name" value="TPR"/>
    <property type="match status" value="3"/>
</dbReference>
<keyword evidence="2" id="KW-0812">Transmembrane</keyword>
<dbReference type="PANTHER" id="PTHR10098">
    <property type="entry name" value="RAPSYN-RELATED"/>
    <property type="match status" value="1"/>
</dbReference>
<organism evidence="3 4">
    <name type="scientific">Caballeronia mineralivorans PML1(12)</name>
    <dbReference type="NCBI Taxonomy" id="908627"/>
    <lineage>
        <taxon>Bacteria</taxon>
        <taxon>Pseudomonadati</taxon>
        <taxon>Pseudomonadota</taxon>
        <taxon>Betaproteobacteria</taxon>
        <taxon>Burkholderiales</taxon>
        <taxon>Burkholderiaceae</taxon>
        <taxon>Caballeronia</taxon>
    </lineage>
</organism>
<dbReference type="InterPro" id="IPR011990">
    <property type="entry name" value="TPR-like_helical_dom_sf"/>
</dbReference>